<comment type="caution">
    <text evidence="1">The sequence shown here is derived from an EMBL/GenBank/DDBJ whole genome shotgun (WGS) entry which is preliminary data.</text>
</comment>
<sequence>MAYELVWEPEGVVRRFSGSVSAAEFINSVERVQGDPRYDDMHYVINDFSAVPSISFSDETFTELAVLHYGAFVSNPNCRVVFVTTDNMLAGMARRILQHGPVISYQTEVFPTEAEARDWLASQPQLHLMSNVMGFRLD</sequence>
<accession>A0A930BTV6</accession>
<reference evidence="1" key="1">
    <citation type="submission" date="2020-04" db="EMBL/GenBank/DDBJ databases">
        <title>Deep metagenomics examines the oral microbiome during advanced dental caries in children, revealing novel taxa and co-occurrences with host molecules.</title>
        <authorList>
            <person name="Baker J.L."/>
            <person name="Morton J.T."/>
            <person name="Dinis M."/>
            <person name="Alvarez R."/>
            <person name="Tran N.C."/>
            <person name="Knight R."/>
            <person name="Edlund A."/>
        </authorList>
    </citation>
    <scope>NUCLEOTIDE SEQUENCE</scope>
    <source>
        <strain evidence="1">JCVI_32_bin.24</strain>
    </source>
</reference>
<protein>
    <submittedName>
        <fullName evidence="1">Uncharacterized protein</fullName>
    </submittedName>
</protein>
<dbReference type="AlphaFoldDB" id="A0A930BTV6"/>
<name>A0A930BTV6_9RHOO</name>
<evidence type="ECO:0000313" key="1">
    <source>
        <dbReference type="EMBL" id="MBF1165800.1"/>
    </source>
</evidence>
<dbReference type="EMBL" id="JABZMI010000280">
    <property type="protein sequence ID" value="MBF1165800.1"/>
    <property type="molecule type" value="Genomic_DNA"/>
</dbReference>
<gene>
    <name evidence="1" type="ORF">HXL68_12275</name>
</gene>
<evidence type="ECO:0000313" key="2">
    <source>
        <dbReference type="Proteomes" id="UP000718593"/>
    </source>
</evidence>
<organism evidence="1 2">
    <name type="scientific">Dechloromonas agitata</name>
    <dbReference type="NCBI Taxonomy" id="73030"/>
    <lineage>
        <taxon>Bacteria</taxon>
        <taxon>Pseudomonadati</taxon>
        <taxon>Pseudomonadota</taxon>
        <taxon>Betaproteobacteria</taxon>
        <taxon>Rhodocyclales</taxon>
        <taxon>Azonexaceae</taxon>
        <taxon>Dechloromonas</taxon>
    </lineage>
</organism>
<dbReference type="RefSeq" id="WP_274738205.1">
    <property type="nucleotide sequence ID" value="NZ_JARBJQ010000005.1"/>
</dbReference>
<proteinExistence type="predicted"/>
<dbReference type="Proteomes" id="UP000718593">
    <property type="component" value="Unassembled WGS sequence"/>
</dbReference>